<keyword evidence="2" id="KW-1015">Disulfide bond</keyword>
<dbReference type="PROSITE" id="PS50041">
    <property type="entry name" value="C_TYPE_LECTIN_2"/>
    <property type="match status" value="1"/>
</dbReference>
<dbReference type="InterPro" id="IPR018378">
    <property type="entry name" value="C-type_lectin_CS"/>
</dbReference>
<keyword evidence="3" id="KW-0732">Signal</keyword>
<dbReference type="AlphaFoldDB" id="A0A8U0PMZ4"/>
<feature type="signal peptide" evidence="3">
    <location>
        <begin position="1"/>
        <end position="27"/>
    </location>
</feature>
<dbReference type="GO" id="GO:0030282">
    <property type="term" value="P:bone mineralization"/>
    <property type="evidence" value="ECO:0007669"/>
    <property type="project" value="TreeGrafter"/>
</dbReference>
<evidence type="ECO:0000256" key="1">
    <source>
        <dbReference type="ARBA" id="ARBA00022734"/>
    </source>
</evidence>
<dbReference type="Pfam" id="PF00059">
    <property type="entry name" value="Lectin_C"/>
    <property type="match status" value="1"/>
</dbReference>
<dbReference type="InterPro" id="IPR001304">
    <property type="entry name" value="C-type_lectin-like"/>
</dbReference>
<gene>
    <name evidence="6" type="primary">LOC120026759</name>
</gene>
<dbReference type="InterPro" id="IPR036345">
    <property type="entry name" value="ExoRNase_PH_dom2_sf"/>
</dbReference>
<dbReference type="GeneID" id="120026759"/>
<dbReference type="Gene3D" id="3.10.100.10">
    <property type="entry name" value="Mannose-Binding Protein A, subunit A"/>
    <property type="match status" value="1"/>
</dbReference>
<keyword evidence="5" id="KW-1185">Reference proteome</keyword>
<name>A0A8U0PMZ4_SALNM</name>
<dbReference type="InterPro" id="IPR051663">
    <property type="entry name" value="CLec_Tetranectin-domain"/>
</dbReference>
<accession>A0A8U0PMZ4</accession>
<dbReference type="RefSeq" id="XP_038827406.1">
    <property type="nucleotide sequence ID" value="XM_038971478.1"/>
</dbReference>
<reference evidence="6" key="1">
    <citation type="submission" date="2025-08" db="UniProtKB">
        <authorList>
            <consortium name="RefSeq"/>
        </authorList>
    </citation>
    <scope>IDENTIFICATION</scope>
    <source>
        <tissue evidence="6">White muscle</tissue>
    </source>
</reference>
<evidence type="ECO:0000313" key="5">
    <source>
        <dbReference type="Proteomes" id="UP000808372"/>
    </source>
</evidence>
<dbReference type="SUPFAM" id="SSF55666">
    <property type="entry name" value="Ribonuclease PH domain 2-like"/>
    <property type="match status" value="1"/>
</dbReference>
<organism evidence="5 6">
    <name type="scientific">Salvelinus namaycush</name>
    <name type="common">Lake trout</name>
    <name type="synonym">Salmo namaycush</name>
    <dbReference type="NCBI Taxonomy" id="8040"/>
    <lineage>
        <taxon>Eukaryota</taxon>
        <taxon>Metazoa</taxon>
        <taxon>Chordata</taxon>
        <taxon>Craniata</taxon>
        <taxon>Vertebrata</taxon>
        <taxon>Euteleostomi</taxon>
        <taxon>Actinopterygii</taxon>
        <taxon>Neopterygii</taxon>
        <taxon>Teleostei</taxon>
        <taxon>Protacanthopterygii</taxon>
        <taxon>Salmoniformes</taxon>
        <taxon>Salmonidae</taxon>
        <taxon>Salmoninae</taxon>
        <taxon>Salvelinus</taxon>
    </lineage>
</organism>
<feature type="domain" description="C-type lectin" evidence="4">
    <location>
        <begin position="98"/>
        <end position="218"/>
    </location>
</feature>
<dbReference type="SUPFAM" id="SSF57944">
    <property type="entry name" value="Triple coiled coil domain of C-type lectins"/>
    <property type="match status" value="1"/>
</dbReference>
<evidence type="ECO:0000313" key="6">
    <source>
        <dbReference type="RefSeq" id="XP_038827406.1"/>
    </source>
</evidence>
<dbReference type="FunFam" id="3.10.100.10:FF:000010">
    <property type="entry name" value="C-type lectin domain family 3 member A"/>
    <property type="match status" value="1"/>
</dbReference>
<dbReference type="KEGG" id="snh:120026759"/>
<dbReference type="PANTHER" id="PTHR22799:SF3">
    <property type="entry name" value="TETRANECTIN"/>
    <property type="match status" value="1"/>
</dbReference>
<sequence length="222" mass="24825">MWSCWRRWPCSVAILIISVTHKGTVTCVRKVGGGSLDPESIFEMTEQAFPTKKTVKKDEGKDAAIEELQKQIDDIVQDLNIMKEQQALQSVCLKGVKVHGKCFLAEPRKKSYHTAFDDCIALGGVLGTPLSKDQNDQLSDYVYQSIGPGEQIWLGISDMVTEGNWMDQVGNSILYKNWDSDSRSPKTDRSQNCVILSEATGGKWLDKNCREEKASVCEFNIV</sequence>
<dbReference type="Proteomes" id="UP000808372">
    <property type="component" value="Chromosome 32"/>
</dbReference>
<evidence type="ECO:0000256" key="3">
    <source>
        <dbReference type="SAM" id="SignalP"/>
    </source>
</evidence>
<evidence type="ECO:0000259" key="4">
    <source>
        <dbReference type="PROSITE" id="PS50041"/>
    </source>
</evidence>
<dbReference type="SUPFAM" id="SSF56436">
    <property type="entry name" value="C-type lectin-like"/>
    <property type="match status" value="1"/>
</dbReference>
<proteinExistence type="predicted"/>
<dbReference type="GO" id="GO:0005615">
    <property type="term" value="C:extracellular space"/>
    <property type="evidence" value="ECO:0007669"/>
    <property type="project" value="TreeGrafter"/>
</dbReference>
<dbReference type="GO" id="GO:0030246">
    <property type="term" value="F:carbohydrate binding"/>
    <property type="evidence" value="ECO:0007669"/>
    <property type="project" value="UniProtKB-KW"/>
</dbReference>
<protein>
    <submittedName>
        <fullName evidence="6">Tetranectin-like</fullName>
    </submittedName>
</protein>
<keyword evidence="1" id="KW-0430">Lectin</keyword>
<dbReference type="PANTHER" id="PTHR22799">
    <property type="entry name" value="TETRANECTIN-RELATED"/>
    <property type="match status" value="1"/>
</dbReference>
<feature type="chain" id="PRO_5035769505" evidence="3">
    <location>
        <begin position="28"/>
        <end position="222"/>
    </location>
</feature>
<evidence type="ECO:0000256" key="2">
    <source>
        <dbReference type="ARBA" id="ARBA00023157"/>
    </source>
</evidence>
<dbReference type="PROSITE" id="PS00615">
    <property type="entry name" value="C_TYPE_LECTIN_1"/>
    <property type="match status" value="1"/>
</dbReference>
<dbReference type="InterPro" id="IPR016187">
    <property type="entry name" value="CTDL_fold"/>
</dbReference>
<dbReference type="SMART" id="SM00034">
    <property type="entry name" value="CLECT"/>
    <property type="match status" value="1"/>
</dbReference>
<dbReference type="InterPro" id="IPR016186">
    <property type="entry name" value="C-type_lectin-like/link_sf"/>
</dbReference>